<sequence>MKLIFKISLTALLLSSFNLYAQDMATLPVNDPISAPETEEQEEEEPSFSLTGYVDAYYQANLSSVDGAGDDKSYIPFGSSFTGLTNTFGIGNVNLLAEKTMGKVSFVGQIGFGPRAVDANSDSNLGLGGLNFASTVQQLFVTYSPSESVTFSLGNFGTFVGYEVIDAPANMNYSMSHLFSNGPFYHTGAKVDFSFGEGFGAMVGVFNDTDSKFDAIEGKHFGGQLSYSNDDLGIYLNAITGTEEEDVSGEDNLNEFQVDLTATYQVSESFMIGLNSSNYATSVDGTTAGGFFGTALYLTAGLSETADLSFRGEYFASTAAEGDDTDQPSVLALTLSGNFKVGDMRIIPEVRLDSGSNDFHGFGEDDDSAIAFFLAGVYSF</sequence>
<reference evidence="3" key="1">
    <citation type="submission" date="2016-10" db="EMBL/GenBank/DDBJ databases">
        <authorList>
            <person name="Varghese N."/>
            <person name="Submissions S."/>
        </authorList>
    </citation>
    <scope>NUCLEOTIDE SEQUENCE [LARGE SCALE GENOMIC DNA]</scope>
    <source>
        <strain evidence="3">DSM 24740</strain>
    </source>
</reference>
<keyword evidence="1" id="KW-0732">Signal</keyword>
<organism evidence="2 3">
    <name type="scientific">Neolewinella agarilytica</name>
    <dbReference type="NCBI Taxonomy" id="478744"/>
    <lineage>
        <taxon>Bacteria</taxon>
        <taxon>Pseudomonadati</taxon>
        <taxon>Bacteroidota</taxon>
        <taxon>Saprospiria</taxon>
        <taxon>Saprospirales</taxon>
        <taxon>Lewinellaceae</taxon>
        <taxon>Neolewinella</taxon>
    </lineage>
</organism>
<dbReference type="Pfam" id="PF07642">
    <property type="entry name" value="BBP2"/>
    <property type="match status" value="1"/>
</dbReference>
<evidence type="ECO:0000313" key="2">
    <source>
        <dbReference type="EMBL" id="SEQ91857.1"/>
    </source>
</evidence>
<feature type="chain" id="PRO_5011651906" evidence="1">
    <location>
        <begin position="22"/>
        <end position="380"/>
    </location>
</feature>
<accession>A0A1H9JYH0</accession>
<dbReference type="Gene3D" id="2.40.160.10">
    <property type="entry name" value="Porin"/>
    <property type="match status" value="1"/>
</dbReference>
<proteinExistence type="predicted"/>
<feature type="signal peptide" evidence="1">
    <location>
        <begin position="1"/>
        <end position="21"/>
    </location>
</feature>
<dbReference type="EMBL" id="FOFB01000019">
    <property type="protein sequence ID" value="SEQ91857.1"/>
    <property type="molecule type" value="Genomic_DNA"/>
</dbReference>
<dbReference type="InterPro" id="IPR011486">
    <property type="entry name" value="BBP2"/>
</dbReference>
<protein>
    <submittedName>
        <fullName evidence="2">Putative beta-barrel porin-2, OmpL-like. bbp2</fullName>
    </submittedName>
</protein>
<evidence type="ECO:0000313" key="3">
    <source>
        <dbReference type="Proteomes" id="UP000199021"/>
    </source>
</evidence>
<keyword evidence="3" id="KW-1185">Reference proteome</keyword>
<dbReference type="RefSeq" id="WP_090170382.1">
    <property type="nucleotide sequence ID" value="NZ_FOFB01000019.1"/>
</dbReference>
<name>A0A1H9JYH0_9BACT</name>
<evidence type="ECO:0000256" key="1">
    <source>
        <dbReference type="SAM" id="SignalP"/>
    </source>
</evidence>
<dbReference type="OrthoDB" id="1114561at2"/>
<dbReference type="AlphaFoldDB" id="A0A1H9JYH0"/>
<dbReference type="STRING" id="478744.SAMN05444359_1192"/>
<dbReference type="InParanoid" id="A0A1H9JYH0"/>
<dbReference type="InterPro" id="IPR023614">
    <property type="entry name" value="Porin_dom_sf"/>
</dbReference>
<gene>
    <name evidence="2" type="ORF">SAMN05444359_1192</name>
</gene>
<dbReference type="Proteomes" id="UP000199021">
    <property type="component" value="Unassembled WGS sequence"/>
</dbReference>